<dbReference type="Proteomes" id="UP001596055">
    <property type="component" value="Unassembled WGS sequence"/>
</dbReference>
<feature type="domain" description="PilZ" evidence="1">
    <location>
        <begin position="10"/>
        <end position="125"/>
    </location>
</feature>
<dbReference type="SUPFAM" id="SSF141371">
    <property type="entry name" value="PilZ domain-like"/>
    <property type="match status" value="1"/>
</dbReference>
<evidence type="ECO:0000313" key="2">
    <source>
        <dbReference type="EMBL" id="MFC5544509.1"/>
    </source>
</evidence>
<name>A0ABW0RJX4_9GAMM</name>
<gene>
    <name evidence="2" type="ORF">ACFPQA_05585</name>
</gene>
<dbReference type="Pfam" id="PF07238">
    <property type="entry name" value="PilZ"/>
    <property type="match status" value="1"/>
</dbReference>
<dbReference type="InterPro" id="IPR009875">
    <property type="entry name" value="PilZ_domain"/>
</dbReference>
<evidence type="ECO:0000259" key="1">
    <source>
        <dbReference type="Pfam" id="PF07238"/>
    </source>
</evidence>
<evidence type="ECO:0000313" key="3">
    <source>
        <dbReference type="Proteomes" id="UP001596055"/>
    </source>
</evidence>
<comment type="caution">
    <text evidence="2">The sequence shown here is derived from an EMBL/GenBank/DDBJ whole genome shotgun (WGS) entry which is preliminary data.</text>
</comment>
<organism evidence="2 3">
    <name type="scientific">Marinobacter koreensis</name>
    <dbReference type="NCBI Taxonomy" id="335974"/>
    <lineage>
        <taxon>Bacteria</taxon>
        <taxon>Pseudomonadati</taxon>
        <taxon>Pseudomonadota</taxon>
        <taxon>Gammaproteobacteria</taxon>
        <taxon>Pseudomonadales</taxon>
        <taxon>Marinobacteraceae</taxon>
        <taxon>Marinobacter</taxon>
    </lineage>
</organism>
<reference evidence="3" key="1">
    <citation type="journal article" date="2019" name="Int. J. Syst. Evol. Microbiol.">
        <title>The Global Catalogue of Microorganisms (GCM) 10K type strain sequencing project: providing services to taxonomists for standard genome sequencing and annotation.</title>
        <authorList>
            <consortium name="The Broad Institute Genomics Platform"/>
            <consortium name="The Broad Institute Genome Sequencing Center for Infectious Disease"/>
            <person name="Wu L."/>
            <person name="Ma J."/>
        </authorList>
    </citation>
    <scope>NUCLEOTIDE SEQUENCE [LARGE SCALE GENOMIC DNA]</scope>
    <source>
        <strain evidence="3">CGMCC 4.1799</strain>
    </source>
</reference>
<accession>A0ABW0RJX4</accession>
<dbReference type="RefSeq" id="WP_248154482.1">
    <property type="nucleotide sequence ID" value="NZ_JAKZAJ010000001.1"/>
</dbReference>
<protein>
    <submittedName>
        <fullName evidence="2">PilZ domain-containing protein</fullName>
    </submittedName>
</protein>
<keyword evidence="3" id="KW-1185">Reference proteome</keyword>
<dbReference type="Gene3D" id="2.40.10.220">
    <property type="entry name" value="predicted glycosyltransferase like domains"/>
    <property type="match status" value="1"/>
</dbReference>
<sequence>MKSVAAKPNLRNQQRVDVSTDITIEKPDGACLTCTVSNLSRTGVMVSCNMEAVRQLIPGKKAPAPGHWISVKTRFSVPVLPTQPVSVIADGNIVHLRRVARDEFHLGIQFAEFEGNGFDYVDRYVSELLSDSRNLT</sequence>
<proteinExistence type="predicted"/>
<dbReference type="EMBL" id="JBHSNL010000001">
    <property type="protein sequence ID" value="MFC5544509.1"/>
    <property type="molecule type" value="Genomic_DNA"/>
</dbReference>